<dbReference type="InterPro" id="IPR035906">
    <property type="entry name" value="MetI-like_sf"/>
</dbReference>
<sequence>MKKGTGKRTIITKNTRYLLCFAGPACIYMGIVAVYPIIYNFYLMFRNMSTRNFLNHQFVGLDTVKELLGKGVVWTAAYNTVLFTVVCTVIQFVIGFAFAMLLSRKFCMAKLSKSLMLISWLIPMTVTGILFKFIFQTDSGILNFILQQIGVIDSPIEWLTNSRTAIWCIIAANCWVGIPFDMVLLSTGLANIPDNVLESAAIDGAGRVQRFLHITLPMLKPTMYSILILGVIYTFKVFDLVQVMTGGGPVNATEMLSTYAYKLGFREYNFSQASVVANFMFILLFIMGVIYLRFVNDDEVIE</sequence>
<dbReference type="InterPro" id="IPR000515">
    <property type="entry name" value="MetI-like"/>
</dbReference>
<comment type="subcellular location">
    <subcellularLocation>
        <location evidence="1 7">Cell membrane</location>
        <topology evidence="1 7">Multi-pass membrane protein</topology>
    </subcellularLocation>
</comment>
<keyword evidence="2 7" id="KW-0813">Transport</keyword>
<proteinExistence type="inferred from homology"/>
<dbReference type="AlphaFoldDB" id="A0A174HM53"/>
<dbReference type="STRING" id="39482.ERS852491_03153"/>
<feature type="transmembrane region" description="Helical" evidence="7">
    <location>
        <begin position="164"/>
        <end position="190"/>
    </location>
</feature>
<name>A0A174HM53_9FIRM</name>
<keyword evidence="3" id="KW-1003">Cell membrane</keyword>
<dbReference type="GO" id="GO:0005886">
    <property type="term" value="C:plasma membrane"/>
    <property type="evidence" value="ECO:0007669"/>
    <property type="project" value="UniProtKB-SubCell"/>
</dbReference>
<feature type="transmembrane region" description="Helical" evidence="7">
    <location>
        <begin position="275"/>
        <end position="294"/>
    </location>
</feature>
<evidence type="ECO:0000256" key="4">
    <source>
        <dbReference type="ARBA" id="ARBA00022692"/>
    </source>
</evidence>
<dbReference type="PANTHER" id="PTHR43005:SF1">
    <property type="entry name" value="SPERMIDINE_PUTRESCINE TRANSPORT SYSTEM PERMEASE PROTEIN"/>
    <property type="match status" value="1"/>
</dbReference>
<dbReference type="CDD" id="cd06261">
    <property type="entry name" value="TM_PBP2"/>
    <property type="match status" value="1"/>
</dbReference>
<feature type="domain" description="ABC transmembrane type-1" evidence="8">
    <location>
        <begin position="77"/>
        <end position="291"/>
    </location>
</feature>
<evidence type="ECO:0000259" key="8">
    <source>
        <dbReference type="PROSITE" id="PS50928"/>
    </source>
</evidence>
<dbReference type="PROSITE" id="PS50928">
    <property type="entry name" value="ABC_TM1"/>
    <property type="match status" value="1"/>
</dbReference>
<keyword evidence="4 7" id="KW-0812">Transmembrane</keyword>
<organism evidence="9 10">
    <name type="scientific">Faecalicatena contorta</name>
    <dbReference type="NCBI Taxonomy" id="39482"/>
    <lineage>
        <taxon>Bacteria</taxon>
        <taxon>Bacillati</taxon>
        <taxon>Bacillota</taxon>
        <taxon>Clostridia</taxon>
        <taxon>Lachnospirales</taxon>
        <taxon>Lachnospiraceae</taxon>
        <taxon>Faecalicatena</taxon>
    </lineage>
</organism>
<feature type="transmembrane region" description="Helical" evidence="7">
    <location>
        <begin position="21"/>
        <end position="42"/>
    </location>
</feature>
<feature type="transmembrane region" description="Helical" evidence="7">
    <location>
        <begin position="114"/>
        <end position="135"/>
    </location>
</feature>
<dbReference type="EMBL" id="CYZU01000031">
    <property type="protein sequence ID" value="CUO74180.1"/>
    <property type="molecule type" value="Genomic_DNA"/>
</dbReference>
<accession>A0A174HM53</accession>
<feature type="transmembrane region" description="Helical" evidence="7">
    <location>
        <begin position="76"/>
        <end position="102"/>
    </location>
</feature>
<dbReference type="PANTHER" id="PTHR43005">
    <property type="entry name" value="BLR7065 PROTEIN"/>
    <property type="match status" value="1"/>
</dbReference>
<dbReference type="OrthoDB" id="9774308at2"/>
<dbReference type="Pfam" id="PF00528">
    <property type="entry name" value="BPD_transp_1"/>
    <property type="match status" value="1"/>
</dbReference>
<evidence type="ECO:0000256" key="3">
    <source>
        <dbReference type="ARBA" id="ARBA00022475"/>
    </source>
</evidence>
<dbReference type="Proteomes" id="UP000095544">
    <property type="component" value="Unassembled WGS sequence"/>
</dbReference>
<dbReference type="RefSeq" id="WP_050640220.1">
    <property type="nucleotide sequence ID" value="NZ_CABKUE010000008.1"/>
</dbReference>
<comment type="similarity">
    <text evidence="7">Belongs to the binding-protein-dependent transport system permease family.</text>
</comment>
<evidence type="ECO:0000256" key="7">
    <source>
        <dbReference type="RuleBase" id="RU363032"/>
    </source>
</evidence>
<dbReference type="SUPFAM" id="SSF161098">
    <property type="entry name" value="MetI-like"/>
    <property type="match status" value="1"/>
</dbReference>
<feature type="transmembrane region" description="Helical" evidence="7">
    <location>
        <begin position="211"/>
        <end position="235"/>
    </location>
</feature>
<gene>
    <name evidence="9" type="primary">ugpA_23</name>
    <name evidence="9" type="ORF">ERS852491_03153</name>
</gene>
<evidence type="ECO:0000256" key="5">
    <source>
        <dbReference type="ARBA" id="ARBA00022989"/>
    </source>
</evidence>
<evidence type="ECO:0000313" key="9">
    <source>
        <dbReference type="EMBL" id="CUO74180.1"/>
    </source>
</evidence>
<evidence type="ECO:0000256" key="1">
    <source>
        <dbReference type="ARBA" id="ARBA00004651"/>
    </source>
</evidence>
<keyword evidence="5 7" id="KW-1133">Transmembrane helix</keyword>
<reference evidence="9 10" key="1">
    <citation type="submission" date="2015-09" db="EMBL/GenBank/DDBJ databases">
        <authorList>
            <consortium name="Pathogen Informatics"/>
        </authorList>
    </citation>
    <scope>NUCLEOTIDE SEQUENCE [LARGE SCALE GENOMIC DNA]</scope>
    <source>
        <strain evidence="9 10">2789STDY5834876</strain>
    </source>
</reference>
<protein>
    <submittedName>
        <fullName evidence="9">sn-glycerol-3-phosphate transport system permease protein ugpA</fullName>
    </submittedName>
</protein>
<keyword evidence="6 7" id="KW-0472">Membrane</keyword>
<dbReference type="GO" id="GO:0055085">
    <property type="term" value="P:transmembrane transport"/>
    <property type="evidence" value="ECO:0007669"/>
    <property type="project" value="InterPro"/>
</dbReference>
<evidence type="ECO:0000256" key="2">
    <source>
        <dbReference type="ARBA" id="ARBA00022448"/>
    </source>
</evidence>
<dbReference type="Gene3D" id="1.10.3720.10">
    <property type="entry name" value="MetI-like"/>
    <property type="match status" value="1"/>
</dbReference>
<evidence type="ECO:0000313" key="10">
    <source>
        <dbReference type="Proteomes" id="UP000095544"/>
    </source>
</evidence>
<evidence type="ECO:0000256" key="6">
    <source>
        <dbReference type="ARBA" id="ARBA00023136"/>
    </source>
</evidence>